<keyword evidence="2" id="KW-1185">Reference proteome</keyword>
<dbReference type="RefSeq" id="WP_135775984.1">
    <property type="nucleotide sequence ID" value="NZ_RQEY01000024.1"/>
</dbReference>
<comment type="caution">
    <text evidence="1">The sequence shown here is derived from an EMBL/GenBank/DDBJ whole genome shotgun (WGS) entry which is preliminary data.</text>
</comment>
<sequence>MAKKEKPLNLYHIVYEEDGVRKTAHVAGIDVSDARNKLEIRLGKTKLSDKLRYINNRRHDGLYIP</sequence>
<gene>
    <name evidence="1" type="ORF">EHO65_18260</name>
</gene>
<reference evidence="1" key="1">
    <citation type="journal article" date="2019" name="PLoS Negl. Trop. Dis.">
        <title>Revisiting the worldwide diversity of Leptospira species in the environment.</title>
        <authorList>
            <person name="Vincent A.T."/>
            <person name="Schiettekatte O."/>
            <person name="Bourhy P."/>
            <person name="Veyrier F.J."/>
            <person name="Picardeau M."/>
        </authorList>
    </citation>
    <scope>NUCLEOTIDE SEQUENCE [LARGE SCALE GENOMIC DNA]</scope>
    <source>
        <strain evidence="1">201800301</strain>
    </source>
</reference>
<dbReference type="AlphaFoldDB" id="A0A4R9GX27"/>
<accession>A0A4R9GX27</accession>
<proteinExistence type="predicted"/>
<protein>
    <submittedName>
        <fullName evidence="1">Uncharacterized protein</fullName>
    </submittedName>
</protein>
<name>A0A4R9GX27_9LEPT</name>
<dbReference type="Proteomes" id="UP000298097">
    <property type="component" value="Unassembled WGS sequence"/>
</dbReference>
<evidence type="ECO:0000313" key="2">
    <source>
        <dbReference type="Proteomes" id="UP000298097"/>
    </source>
</evidence>
<evidence type="ECO:0000313" key="1">
    <source>
        <dbReference type="EMBL" id="TGK36247.1"/>
    </source>
</evidence>
<dbReference type="EMBL" id="RQEY01000024">
    <property type="protein sequence ID" value="TGK36247.1"/>
    <property type="molecule type" value="Genomic_DNA"/>
</dbReference>
<organism evidence="1 2">
    <name type="scientific">Leptospira andrefontaineae</name>
    <dbReference type="NCBI Taxonomy" id="2484976"/>
    <lineage>
        <taxon>Bacteria</taxon>
        <taxon>Pseudomonadati</taxon>
        <taxon>Spirochaetota</taxon>
        <taxon>Spirochaetia</taxon>
        <taxon>Leptospirales</taxon>
        <taxon>Leptospiraceae</taxon>
        <taxon>Leptospira</taxon>
    </lineage>
</organism>